<evidence type="ECO:0000256" key="1">
    <source>
        <dbReference type="SAM" id="MobiDB-lite"/>
    </source>
</evidence>
<name>A0A7X0NGR9_9GAMM</name>
<feature type="compositionally biased region" description="Polar residues" evidence="1">
    <location>
        <begin position="72"/>
        <end position="84"/>
    </location>
</feature>
<dbReference type="Pfam" id="PF09673">
    <property type="entry name" value="TrbC_Ftype"/>
    <property type="match status" value="1"/>
</dbReference>
<protein>
    <submittedName>
        <fullName evidence="2">Type-F conjugative transfer system pilin assembly protein TrbC</fullName>
    </submittedName>
</protein>
<accession>A0A7X0NGR9</accession>
<feature type="region of interest" description="Disordered" evidence="1">
    <location>
        <begin position="64"/>
        <end position="84"/>
    </location>
</feature>
<evidence type="ECO:0000313" key="3">
    <source>
        <dbReference type="Proteomes" id="UP000537141"/>
    </source>
</evidence>
<dbReference type="Proteomes" id="UP000537141">
    <property type="component" value="Unassembled WGS sequence"/>
</dbReference>
<dbReference type="RefSeq" id="WP_184423877.1">
    <property type="nucleotide sequence ID" value="NZ_BAABLB010000049.1"/>
</dbReference>
<dbReference type="EMBL" id="JACHHU010000010">
    <property type="protein sequence ID" value="MBB6543068.1"/>
    <property type="molecule type" value="Genomic_DNA"/>
</dbReference>
<comment type="caution">
    <text evidence="2">The sequence shown here is derived from an EMBL/GenBank/DDBJ whole genome shotgun (WGS) entry which is preliminary data.</text>
</comment>
<proteinExistence type="predicted"/>
<evidence type="ECO:0000313" key="2">
    <source>
        <dbReference type="EMBL" id="MBB6543068.1"/>
    </source>
</evidence>
<keyword evidence="3" id="KW-1185">Reference proteome</keyword>
<gene>
    <name evidence="2" type="ORF">HNQ55_001575</name>
</gene>
<dbReference type="InterPro" id="IPR019106">
    <property type="entry name" value="T4SS_TrbC"/>
</dbReference>
<reference evidence="2 3" key="1">
    <citation type="submission" date="2020-08" db="EMBL/GenBank/DDBJ databases">
        <title>Genomic Encyclopedia of Type Strains, Phase IV (KMG-IV): sequencing the most valuable type-strain genomes for metagenomic binning, comparative biology and taxonomic classification.</title>
        <authorList>
            <person name="Goeker M."/>
        </authorList>
    </citation>
    <scope>NUCLEOTIDE SEQUENCE [LARGE SCALE GENOMIC DNA]</scope>
    <source>
        <strain evidence="2 3">DSM 26287</strain>
    </source>
</reference>
<sequence>MRLFNWMLLIVMLVLTNVGFAQVNERDINKIIESGKDNVLATEKRIKSEELIEAAKKNSYKLEQEQKDQIRKSPSLSIVDTTPATEDEQSDLWTALEATGKQLGQMTKRQKRYEGVDTFILISLSMPEDSLSRLFTEVAYQYPDGNVVLVFQGWQPPNFNQFISNVSKLYPDDKAPAVVVDPTVFKTLEVTEVPFFAIQTKDKGWKKVLGDVSLFRAKEEALSHYDKFTPIGKTFPIIEPNLLDYIYKKIEETDWNSQIEDATASIIDKKKAIVDLPNAHQSYSYMVDGTVTINEDIEFKGKRVATAGEQINPLTNIVFTKQYAVIDVNSKTQREIVRYWKKNHRNVKVISTTLPDFKTKYDLEEEFGQIDQLDPMVSQRFGLEKIPSLIVQKGDKLKVDVVQHDFEFKSIKGK</sequence>
<dbReference type="AlphaFoldDB" id="A0A7X0NGR9"/>
<organism evidence="2 3">
    <name type="scientific">Thalassotalea piscium</name>
    <dbReference type="NCBI Taxonomy" id="1230533"/>
    <lineage>
        <taxon>Bacteria</taxon>
        <taxon>Pseudomonadati</taxon>
        <taxon>Pseudomonadota</taxon>
        <taxon>Gammaproteobacteria</taxon>
        <taxon>Alteromonadales</taxon>
        <taxon>Colwelliaceae</taxon>
        <taxon>Thalassotalea</taxon>
    </lineage>
</organism>